<gene>
    <name evidence="1" type="ORF">G3563_26585</name>
</gene>
<protein>
    <submittedName>
        <fullName evidence="1">Uncharacterized protein</fullName>
    </submittedName>
</protein>
<proteinExistence type="predicted"/>
<dbReference type="AlphaFoldDB" id="A0A6D1A5R3"/>
<dbReference type="EMBL" id="JAAHTE010000151">
    <property type="protein sequence ID" value="NEU02689.1"/>
    <property type="molecule type" value="Genomic_DNA"/>
</dbReference>
<accession>A0A6D1A5R3</accession>
<name>A0A6D1A5R3_ECOLX</name>
<evidence type="ECO:0000313" key="1">
    <source>
        <dbReference type="EMBL" id="NEU02689.1"/>
    </source>
</evidence>
<organism evidence="1">
    <name type="scientific">Escherichia coli</name>
    <dbReference type="NCBI Taxonomy" id="562"/>
    <lineage>
        <taxon>Bacteria</taxon>
        <taxon>Pseudomonadati</taxon>
        <taxon>Pseudomonadota</taxon>
        <taxon>Gammaproteobacteria</taxon>
        <taxon>Enterobacterales</taxon>
        <taxon>Enterobacteriaceae</taxon>
        <taxon>Escherichia</taxon>
    </lineage>
</organism>
<feature type="non-terminal residue" evidence="1">
    <location>
        <position position="1"/>
    </location>
</feature>
<comment type="caution">
    <text evidence="1">The sequence shown here is derived from an EMBL/GenBank/DDBJ whole genome shotgun (WGS) entry which is preliminary data.</text>
</comment>
<reference evidence="1" key="1">
    <citation type="submission" date="2020-02" db="EMBL/GenBank/DDBJ databases">
        <title>Investigating the Use of Bacteriophages as New Decolonization Strategy for Intestinal Carriage of CTX-M-15-producing ST131 Escherichia coli: an In Vitro Continuous Culture System Model.</title>
        <authorList>
            <person name="Bernasconi O.J."/>
            <person name="Campos-Madueno E.I."/>
            <person name="Dona V."/>
            <person name="Perreten V."/>
            <person name="Carattoli A."/>
            <person name="Endimiani A."/>
        </authorList>
    </citation>
    <scope>NUCLEOTIDE SEQUENCE</scope>
    <source>
        <strain evidence="1">4901.28</strain>
    </source>
</reference>
<sequence>SELIDELEDLYADDQEVLEKRVYNKEKQIESKIKKLDDEIAKYTKK</sequence>